<proteinExistence type="predicted"/>
<dbReference type="EMBL" id="JBHSCZ010000003">
    <property type="protein sequence ID" value="MFC4263696.1"/>
    <property type="molecule type" value="Genomic_DNA"/>
</dbReference>
<dbReference type="InterPro" id="IPR050789">
    <property type="entry name" value="Diverse_Enzym_Activities"/>
</dbReference>
<evidence type="ECO:0000313" key="3">
    <source>
        <dbReference type="Proteomes" id="UP001595907"/>
    </source>
</evidence>
<feature type="domain" description="Beta-lactamase-related" evidence="1">
    <location>
        <begin position="50"/>
        <end position="352"/>
    </location>
</feature>
<dbReference type="SUPFAM" id="SSF56601">
    <property type="entry name" value="beta-lactamase/transpeptidase-like"/>
    <property type="match status" value="1"/>
</dbReference>
<dbReference type="GO" id="GO:0016787">
    <property type="term" value="F:hydrolase activity"/>
    <property type="evidence" value="ECO:0007669"/>
    <property type="project" value="UniProtKB-KW"/>
</dbReference>
<evidence type="ECO:0000259" key="1">
    <source>
        <dbReference type="Pfam" id="PF00144"/>
    </source>
</evidence>
<dbReference type="InterPro" id="IPR012338">
    <property type="entry name" value="Beta-lactam/transpept-like"/>
</dbReference>
<protein>
    <submittedName>
        <fullName evidence="2">Serine hydrolase domain-containing protein</fullName>
        <ecNumber evidence="2">3.-.-.-</ecNumber>
    </submittedName>
</protein>
<dbReference type="InterPro" id="IPR001466">
    <property type="entry name" value="Beta-lactam-related"/>
</dbReference>
<dbReference type="Gene3D" id="3.40.710.10">
    <property type="entry name" value="DD-peptidase/beta-lactamase superfamily"/>
    <property type="match status" value="1"/>
</dbReference>
<dbReference type="PANTHER" id="PTHR43283:SF3">
    <property type="entry name" value="BETA-LACTAMASE FAMILY PROTEIN (AFU_ORTHOLOGUE AFUA_5G07500)"/>
    <property type="match status" value="1"/>
</dbReference>
<name>A0ABV8QV07_9BACT</name>
<dbReference type="Proteomes" id="UP001595907">
    <property type="component" value="Unassembled WGS sequence"/>
</dbReference>
<reference evidence="3" key="1">
    <citation type="journal article" date="2019" name="Int. J. Syst. Evol. Microbiol.">
        <title>The Global Catalogue of Microorganisms (GCM) 10K type strain sequencing project: providing services to taxonomists for standard genome sequencing and annotation.</title>
        <authorList>
            <consortium name="The Broad Institute Genomics Platform"/>
            <consortium name="The Broad Institute Genome Sequencing Center for Infectious Disease"/>
            <person name="Wu L."/>
            <person name="Ma J."/>
        </authorList>
    </citation>
    <scope>NUCLEOTIDE SEQUENCE [LARGE SCALE GENOMIC DNA]</scope>
    <source>
        <strain evidence="3">CECT 8289</strain>
    </source>
</reference>
<evidence type="ECO:0000313" key="2">
    <source>
        <dbReference type="EMBL" id="MFC4263696.1"/>
    </source>
</evidence>
<keyword evidence="2" id="KW-0378">Hydrolase</keyword>
<organism evidence="2 3">
    <name type="scientific">Ferruginibacter yonginensis</name>
    <dbReference type="NCBI Taxonomy" id="1310416"/>
    <lineage>
        <taxon>Bacteria</taxon>
        <taxon>Pseudomonadati</taxon>
        <taxon>Bacteroidota</taxon>
        <taxon>Chitinophagia</taxon>
        <taxon>Chitinophagales</taxon>
        <taxon>Chitinophagaceae</taxon>
        <taxon>Ferruginibacter</taxon>
    </lineage>
</organism>
<dbReference type="Pfam" id="PF00144">
    <property type="entry name" value="Beta-lactamase"/>
    <property type="match status" value="1"/>
</dbReference>
<comment type="caution">
    <text evidence="2">The sequence shown here is derived from an EMBL/GenBank/DDBJ whole genome shotgun (WGS) entry which is preliminary data.</text>
</comment>
<accession>A0ABV8QV07</accession>
<gene>
    <name evidence="2" type="ORF">ACFOWM_12445</name>
</gene>
<dbReference type="EC" id="3.-.-.-" evidence="2"/>
<dbReference type="RefSeq" id="WP_379710626.1">
    <property type="nucleotide sequence ID" value="NZ_JBHSCZ010000003.1"/>
</dbReference>
<sequence length="373" mass="40942">MSVKTIKICRYCSTVLVFMLFFHLGYAQYNFKKTTQWLQSNAPTMGGRGAMVIFKDGKIIYEYAVNKLSRKQKFVSKVVAKKTGKDVDELTQNIEVDTKIPFASCSKWLSAALIMTFIDDGSLKLSDTVGTFLPQLTAAQKGNITIEQCLSHTTGINPGTLKESIKEIRATSTMNEVIAAIATLPMETAPGESFHYSNAGLQIAAAVIEKMSGTDFKTLFYQRIAKPCDMVQTDYGETPVPLAAGGVNSTAIDYIHFLAMILNNGSYNGKQVLSKNAVALMQRNYSAGKIIKGSPAEAGNWGYGFGEWIMDGTTGNNRSNEVSSPGLFGTFPWVNNKLGYAAIMVTFNLNNTNRHEKYSTLKQIVNDALKENK</sequence>
<dbReference type="PANTHER" id="PTHR43283">
    <property type="entry name" value="BETA-LACTAMASE-RELATED"/>
    <property type="match status" value="1"/>
</dbReference>
<keyword evidence="3" id="KW-1185">Reference proteome</keyword>